<accession>D0LKS6</accession>
<organism evidence="8 9">
    <name type="scientific">Haliangium ochraceum (strain DSM 14365 / JCM 11303 / SMP-2)</name>
    <dbReference type="NCBI Taxonomy" id="502025"/>
    <lineage>
        <taxon>Bacteria</taxon>
        <taxon>Pseudomonadati</taxon>
        <taxon>Myxococcota</taxon>
        <taxon>Polyangia</taxon>
        <taxon>Haliangiales</taxon>
        <taxon>Kofleriaceae</taxon>
        <taxon>Haliangium</taxon>
    </lineage>
</organism>
<evidence type="ECO:0000256" key="1">
    <source>
        <dbReference type="ARBA" id="ARBA00004141"/>
    </source>
</evidence>
<dbReference type="GO" id="GO:0015293">
    <property type="term" value="F:symporter activity"/>
    <property type="evidence" value="ECO:0007669"/>
    <property type="project" value="UniProtKB-KW"/>
</dbReference>
<feature type="transmembrane region" description="Helical" evidence="7">
    <location>
        <begin position="90"/>
        <end position="112"/>
    </location>
</feature>
<evidence type="ECO:0000256" key="7">
    <source>
        <dbReference type="SAM" id="Phobius"/>
    </source>
</evidence>
<evidence type="ECO:0000256" key="6">
    <source>
        <dbReference type="RuleBase" id="RU003732"/>
    </source>
</evidence>
<feature type="transmembrane region" description="Helical" evidence="7">
    <location>
        <begin position="234"/>
        <end position="256"/>
    </location>
</feature>
<dbReference type="RefSeq" id="WP_012829244.1">
    <property type="nucleotide sequence ID" value="NC_013440.1"/>
</dbReference>
<comment type="similarity">
    <text evidence="6">Belongs to the sodium:neurotransmitter symporter (SNF) (TC 2.A.22) family.</text>
</comment>
<evidence type="ECO:0000256" key="3">
    <source>
        <dbReference type="ARBA" id="ARBA00022692"/>
    </source>
</evidence>
<dbReference type="PROSITE" id="PS50267">
    <property type="entry name" value="NA_NEUROTRAN_SYMP_3"/>
    <property type="match status" value="1"/>
</dbReference>
<dbReference type="Pfam" id="PF00209">
    <property type="entry name" value="SNF"/>
    <property type="match status" value="2"/>
</dbReference>
<dbReference type="GO" id="GO:0016020">
    <property type="term" value="C:membrane"/>
    <property type="evidence" value="ECO:0007669"/>
    <property type="project" value="UniProtKB-SubCell"/>
</dbReference>
<feature type="transmembrane region" description="Helical" evidence="7">
    <location>
        <begin position="317"/>
        <end position="343"/>
    </location>
</feature>
<dbReference type="eggNOG" id="COG0733">
    <property type="taxonomic scope" value="Bacteria"/>
</dbReference>
<feature type="transmembrane region" description="Helical" evidence="7">
    <location>
        <begin position="186"/>
        <end position="206"/>
    </location>
</feature>
<sequence length="459" mass="48210">MAEQGGSGERGQWGSRLGFILAAAGSAVGLGNIWKFPYITGENGGGFFVLIYLVCIALVGLPIMSAEILVGRAAQRSPVQAYQALSGDKVAWSIVGWMGVLTGFVILSYYSVVAGWAIEYVRLAVGDSFASAFASGADPAATSEAIGGVFSALYGDFETNLLWHAVFMVVTVGIVLGGVQKGIETGARILMPTLFAIMLGLLLYGATTDGFGQGVDFVFGLHADKLTPGGVLEALGHSFFSLSLGMGALITYGSYLRRDDDMVAASGAISLLDTIVALMACMIMFPLVFSVGGTPSAGPGLVFVSMPIAFGQMPGGYFIGIAFFVLLVFAALTSAISLLEVVVATIIDKFGVARTKATAIVGLVIFCFGVPSAKSDLMVPGLEWNFFDTMDKLASNILLPLGGLLIAIFVGWVMPAERVREEFMAGSRWGSLFAPWFFLVRFVAPVAIGLVFLHALGLL</sequence>
<keyword evidence="4 7" id="KW-1133">Transmembrane helix</keyword>
<dbReference type="PANTHER" id="PTHR42948:SF1">
    <property type="entry name" value="TRANSPORTER"/>
    <property type="match status" value="1"/>
</dbReference>
<keyword evidence="9" id="KW-1185">Reference proteome</keyword>
<dbReference type="Proteomes" id="UP000001880">
    <property type="component" value="Chromosome"/>
</dbReference>
<feature type="transmembrane region" description="Helical" evidence="7">
    <location>
        <begin position="268"/>
        <end position="289"/>
    </location>
</feature>
<evidence type="ECO:0000313" key="9">
    <source>
        <dbReference type="Proteomes" id="UP000001880"/>
    </source>
</evidence>
<dbReference type="OrthoDB" id="9762833at2"/>
<name>D0LKS6_HALO1</name>
<gene>
    <name evidence="8" type="ordered locus">Hoch_4148</name>
</gene>
<reference evidence="8 9" key="1">
    <citation type="journal article" date="2010" name="Stand. Genomic Sci.">
        <title>Complete genome sequence of Haliangium ochraceum type strain (SMP-2).</title>
        <authorList>
            <consortium name="US DOE Joint Genome Institute (JGI-PGF)"/>
            <person name="Ivanova N."/>
            <person name="Daum C."/>
            <person name="Lang E."/>
            <person name="Abt B."/>
            <person name="Kopitz M."/>
            <person name="Saunders E."/>
            <person name="Lapidus A."/>
            <person name="Lucas S."/>
            <person name="Glavina Del Rio T."/>
            <person name="Nolan M."/>
            <person name="Tice H."/>
            <person name="Copeland A."/>
            <person name="Cheng J.F."/>
            <person name="Chen F."/>
            <person name="Bruce D."/>
            <person name="Goodwin L."/>
            <person name="Pitluck S."/>
            <person name="Mavromatis K."/>
            <person name="Pati A."/>
            <person name="Mikhailova N."/>
            <person name="Chen A."/>
            <person name="Palaniappan K."/>
            <person name="Land M."/>
            <person name="Hauser L."/>
            <person name="Chang Y.J."/>
            <person name="Jeffries C.D."/>
            <person name="Detter J.C."/>
            <person name="Brettin T."/>
            <person name="Rohde M."/>
            <person name="Goker M."/>
            <person name="Bristow J."/>
            <person name="Markowitz V."/>
            <person name="Eisen J.A."/>
            <person name="Hugenholtz P."/>
            <person name="Kyrpides N.C."/>
            <person name="Klenk H.P."/>
        </authorList>
    </citation>
    <scope>NUCLEOTIDE SEQUENCE [LARGE SCALE GENOMIC DNA]</scope>
    <source>
        <strain evidence="9">DSM 14365 / CIP 107738 / JCM 11303 / AJ 13395 / SMP-2</strain>
    </source>
</reference>
<keyword evidence="3 6" id="KW-0812">Transmembrane</keyword>
<dbReference type="NCBIfam" id="NF037979">
    <property type="entry name" value="Na_transp"/>
    <property type="match status" value="1"/>
</dbReference>
<comment type="subcellular location">
    <subcellularLocation>
        <location evidence="1">Membrane</location>
        <topology evidence="1">Multi-pass membrane protein</topology>
    </subcellularLocation>
</comment>
<feature type="transmembrane region" description="Helical" evidence="7">
    <location>
        <begin position="17"/>
        <end position="34"/>
    </location>
</feature>
<evidence type="ECO:0000313" key="8">
    <source>
        <dbReference type="EMBL" id="ACY16646.1"/>
    </source>
</evidence>
<keyword evidence="6" id="KW-0769">Symport</keyword>
<feature type="transmembrane region" description="Helical" evidence="7">
    <location>
        <begin position="355"/>
        <end position="373"/>
    </location>
</feature>
<evidence type="ECO:0000256" key="5">
    <source>
        <dbReference type="ARBA" id="ARBA00023136"/>
    </source>
</evidence>
<keyword evidence="2 6" id="KW-0813">Transport</keyword>
<dbReference type="SUPFAM" id="SSF161070">
    <property type="entry name" value="SNF-like"/>
    <property type="match status" value="1"/>
</dbReference>
<feature type="transmembrane region" description="Helical" evidence="7">
    <location>
        <begin position="161"/>
        <end position="179"/>
    </location>
</feature>
<dbReference type="PRINTS" id="PR00176">
    <property type="entry name" value="NANEUSMPORT"/>
</dbReference>
<dbReference type="AlphaFoldDB" id="D0LKS6"/>
<dbReference type="InterPro" id="IPR000175">
    <property type="entry name" value="Na/ntran_symport"/>
</dbReference>
<dbReference type="InterPro" id="IPR047218">
    <property type="entry name" value="YocR/YhdH-like"/>
</dbReference>
<proteinExistence type="inferred from homology"/>
<dbReference type="STRING" id="502025.Hoch_4148"/>
<dbReference type="PANTHER" id="PTHR42948">
    <property type="entry name" value="TRANSPORTER"/>
    <property type="match status" value="1"/>
</dbReference>
<dbReference type="PROSITE" id="PS00610">
    <property type="entry name" value="NA_NEUROTRAN_SYMP_1"/>
    <property type="match status" value="1"/>
</dbReference>
<feature type="transmembrane region" description="Helical" evidence="7">
    <location>
        <begin position="393"/>
        <end position="413"/>
    </location>
</feature>
<dbReference type="InterPro" id="IPR037272">
    <property type="entry name" value="SNS_sf"/>
</dbReference>
<dbReference type="CDD" id="cd10336">
    <property type="entry name" value="SLC6sbd_Tyt1-Like"/>
    <property type="match status" value="1"/>
</dbReference>
<evidence type="ECO:0000256" key="4">
    <source>
        <dbReference type="ARBA" id="ARBA00022989"/>
    </source>
</evidence>
<dbReference type="KEGG" id="hoh:Hoch_4148"/>
<keyword evidence="5 7" id="KW-0472">Membrane</keyword>
<feature type="transmembrane region" description="Helical" evidence="7">
    <location>
        <begin position="46"/>
        <end position="70"/>
    </location>
</feature>
<dbReference type="EMBL" id="CP001804">
    <property type="protein sequence ID" value="ACY16646.1"/>
    <property type="molecule type" value="Genomic_DNA"/>
</dbReference>
<evidence type="ECO:0000256" key="2">
    <source>
        <dbReference type="ARBA" id="ARBA00022448"/>
    </source>
</evidence>
<dbReference type="HOGENOM" id="CLU_006855_3_4_7"/>
<protein>
    <recommendedName>
        <fullName evidence="6">Transporter</fullName>
    </recommendedName>
</protein>
<feature type="transmembrane region" description="Helical" evidence="7">
    <location>
        <begin position="433"/>
        <end position="456"/>
    </location>
</feature>